<protein>
    <submittedName>
        <fullName evidence="8">LAFE_0D09846g1_1</fullName>
    </submittedName>
</protein>
<dbReference type="AlphaFoldDB" id="A0A1G4MC39"/>
<dbReference type="STRING" id="4955.A0A1G4MC39"/>
<evidence type="ECO:0000259" key="5">
    <source>
        <dbReference type="Pfam" id="PF05185"/>
    </source>
</evidence>
<dbReference type="Pfam" id="PF17286">
    <property type="entry name" value="PRMT5_C"/>
    <property type="match status" value="1"/>
</dbReference>
<dbReference type="InterPro" id="IPR035247">
    <property type="entry name" value="PRMT5_TIM"/>
</dbReference>
<dbReference type="OMA" id="IKYAWYE"/>
<keyword evidence="9" id="KW-1185">Reference proteome</keyword>
<evidence type="ECO:0000256" key="1">
    <source>
        <dbReference type="ARBA" id="ARBA00022603"/>
    </source>
</evidence>
<dbReference type="PANTHER" id="PTHR10738">
    <property type="entry name" value="PROTEIN ARGININE N-METHYLTRANSFERASE 5"/>
    <property type="match status" value="1"/>
</dbReference>
<sequence>MKSNVFVGLKPSSGFQDCKDKSLNSYDYVLLPITNSRYRDHVKRVFQEYREQTPGVRKLWVPEPQLQELAVPPFTNDKDTPGYIGLISSWLELESGDACVRELSFQVLVNEWEYARFVGIKQLILAPPRDLNNLHQYAQMIAKALSRGDEHSPVLSISLPLFEDTDPLSTWELWSTIRKICDYHQNLTISLALPRDKTPSYVLERWLAEPVTCLLVSSSIFATNQYNFPVLNKFNQYIIHEFQKVNGNSQPKLGELCIILHGVEKYANEVRGGESAYLEYINYLLKRGDKAMGMEYANVADCIPRIMPPLSPFEDNLANEAYHTFEKDQTKYNLYEQAITQALEELIREQKTMLVKNNRPIVVLVAGAGRGPLVDRALQALKALNVPQYHIIALEKNPEAFLYLQKRKYEYWNDAVDIVRENMCSWNKPIKVDICISELLGSFGCNELSPECLWSIQKNHSKPSTKFIPQSYSSYLAPVSAPLLHQKLHQMKELNSQEKLWVIHNIPYCILSTKINEIWAFNHPSTPFSEPFTKSVVAEFKIRNKGEIHGLVGYFTAKLYGTVTLSILPNDHTVKLFAQQDDDIAQLSIDDARPSSELYIKSEHTPNMTSWSPIFFPLKQPFFISDDTQLEVFVTRNHSQADSKVWYEWSVGSFVYLVVPDRHSQQEKLQIKSQTRNASKIASSSSRFASPPAIGIEKAFGQFQPSPITLKATDESRVENEILDTTEMESDFVTQQQTGWESVQDIHGLGITNTPVFDLNVDNKTRESDENSTIEEFHVRVKTGLSELHNVGGKYSCLSLDYDPN</sequence>
<dbReference type="Gene3D" id="2.70.160.11">
    <property type="entry name" value="Hnrnp arginine n-methyltransferase1"/>
    <property type="match status" value="1"/>
</dbReference>
<dbReference type="GO" id="GO:0005634">
    <property type="term" value="C:nucleus"/>
    <property type="evidence" value="ECO:0007669"/>
    <property type="project" value="TreeGrafter"/>
</dbReference>
<evidence type="ECO:0000256" key="2">
    <source>
        <dbReference type="ARBA" id="ARBA00022679"/>
    </source>
</evidence>
<dbReference type="GO" id="GO:0006355">
    <property type="term" value="P:regulation of DNA-templated transcription"/>
    <property type="evidence" value="ECO:0007669"/>
    <property type="project" value="TreeGrafter"/>
</dbReference>
<dbReference type="InterPro" id="IPR025799">
    <property type="entry name" value="Arg_MeTrfase"/>
</dbReference>
<keyword evidence="1 4" id="KW-0489">Methyltransferase</keyword>
<reference evidence="8 9" key="1">
    <citation type="submission" date="2016-03" db="EMBL/GenBank/DDBJ databases">
        <authorList>
            <person name="Devillers H."/>
        </authorList>
    </citation>
    <scope>NUCLEOTIDE SEQUENCE [LARGE SCALE GENOMIC DNA]</scope>
    <source>
        <strain evidence="8">CBS 6772</strain>
    </source>
</reference>
<evidence type="ECO:0000313" key="9">
    <source>
        <dbReference type="Proteomes" id="UP000190831"/>
    </source>
</evidence>
<dbReference type="GO" id="GO:0016274">
    <property type="term" value="F:protein-arginine N-methyltransferase activity"/>
    <property type="evidence" value="ECO:0007669"/>
    <property type="project" value="InterPro"/>
</dbReference>
<gene>
    <name evidence="8" type="ORF">LAFE_0D09846G</name>
</gene>
<feature type="domain" description="PRMT5 oligomerisation" evidence="7">
    <location>
        <begin position="471"/>
        <end position="794"/>
    </location>
</feature>
<dbReference type="Gene3D" id="3.20.20.150">
    <property type="entry name" value="Divalent-metal-dependent TIM barrel enzymes"/>
    <property type="match status" value="1"/>
</dbReference>
<dbReference type="OrthoDB" id="1368803at2759"/>
<dbReference type="Gene3D" id="3.40.50.150">
    <property type="entry name" value="Vaccinia Virus protein VP39"/>
    <property type="match status" value="1"/>
</dbReference>
<dbReference type="GO" id="GO:0032259">
    <property type="term" value="P:methylation"/>
    <property type="evidence" value="ECO:0007669"/>
    <property type="project" value="UniProtKB-KW"/>
</dbReference>
<keyword evidence="2 4" id="KW-0808">Transferase</keyword>
<evidence type="ECO:0000256" key="3">
    <source>
        <dbReference type="ARBA" id="ARBA00022691"/>
    </source>
</evidence>
<dbReference type="EMBL" id="LT598492">
    <property type="protein sequence ID" value="SCW01314.1"/>
    <property type="molecule type" value="Genomic_DNA"/>
</dbReference>
<feature type="domain" description="PRMT5 arginine-N-methyltransferase" evidence="5">
    <location>
        <begin position="302"/>
        <end position="468"/>
    </location>
</feature>
<proteinExistence type="predicted"/>
<evidence type="ECO:0000259" key="7">
    <source>
        <dbReference type="Pfam" id="PF17286"/>
    </source>
</evidence>
<name>A0A1G4MC39_LACFM</name>
<keyword evidence="3 4" id="KW-0949">S-adenosyl-L-methionine</keyword>
<evidence type="ECO:0000259" key="6">
    <source>
        <dbReference type="Pfam" id="PF17285"/>
    </source>
</evidence>
<dbReference type="Pfam" id="PF17285">
    <property type="entry name" value="PRMT5_TIM"/>
    <property type="match status" value="1"/>
</dbReference>
<feature type="domain" description="PRMT5 TIM barrel" evidence="6">
    <location>
        <begin position="26"/>
        <end position="287"/>
    </location>
</feature>
<dbReference type="PROSITE" id="PS51678">
    <property type="entry name" value="SAM_MT_PRMT"/>
    <property type="match status" value="1"/>
</dbReference>
<dbReference type="SUPFAM" id="SSF53335">
    <property type="entry name" value="S-adenosyl-L-methionine-dependent methyltransferases"/>
    <property type="match status" value="1"/>
</dbReference>
<dbReference type="InterPro" id="IPR029063">
    <property type="entry name" value="SAM-dependent_MTases_sf"/>
</dbReference>
<accession>A0A1G4MC39</accession>
<dbReference type="Pfam" id="PF05185">
    <property type="entry name" value="PRMT5"/>
    <property type="match status" value="1"/>
</dbReference>
<dbReference type="InterPro" id="IPR035248">
    <property type="entry name" value="PRMT5_C"/>
</dbReference>
<dbReference type="InterPro" id="IPR035075">
    <property type="entry name" value="PRMT5"/>
</dbReference>
<dbReference type="GO" id="GO:0005829">
    <property type="term" value="C:cytosol"/>
    <property type="evidence" value="ECO:0007669"/>
    <property type="project" value="TreeGrafter"/>
</dbReference>
<dbReference type="Proteomes" id="UP000190831">
    <property type="component" value="Chromosome D"/>
</dbReference>
<organism evidence="8 9">
    <name type="scientific">Lachancea fermentati</name>
    <name type="common">Zygosaccharomyces fermentati</name>
    <dbReference type="NCBI Taxonomy" id="4955"/>
    <lineage>
        <taxon>Eukaryota</taxon>
        <taxon>Fungi</taxon>
        <taxon>Dikarya</taxon>
        <taxon>Ascomycota</taxon>
        <taxon>Saccharomycotina</taxon>
        <taxon>Saccharomycetes</taxon>
        <taxon>Saccharomycetales</taxon>
        <taxon>Saccharomycetaceae</taxon>
        <taxon>Lachancea</taxon>
    </lineage>
</organism>
<evidence type="ECO:0000256" key="4">
    <source>
        <dbReference type="PROSITE-ProRule" id="PRU01015"/>
    </source>
</evidence>
<evidence type="ECO:0000313" key="8">
    <source>
        <dbReference type="EMBL" id="SCW01314.1"/>
    </source>
</evidence>
<dbReference type="PANTHER" id="PTHR10738:SF0">
    <property type="entry name" value="PROTEIN ARGININE N-METHYLTRANSFERASE 5"/>
    <property type="match status" value="1"/>
</dbReference>